<dbReference type="InterPro" id="IPR015943">
    <property type="entry name" value="WD40/YVTN_repeat-like_dom_sf"/>
</dbReference>
<evidence type="ECO:0000256" key="1">
    <source>
        <dbReference type="ARBA" id="ARBA00004184"/>
    </source>
</evidence>
<dbReference type="GO" id="GO:0005768">
    <property type="term" value="C:endosome"/>
    <property type="evidence" value="ECO:0007669"/>
    <property type="project" value="TreeGrafter"/>
</dbReference>
<dbReference type="InterPro" id="IPR000547">
    <property type="entry name" value="Clathrin_H-chain/VPS_repeat"/>
</dbReference>
<dbReference type="GO" id="GO:0030674">
    <property type="term" value="F:protein-macromolecule adaptor activity"/>
    <property type="evidence" value="ECO:0007669"/>
    <property type="project" value="TreeGrafter"/>
</dbReference>
<dbReference type="GO" id="GO:0007033">
    <property type="term" value="P:vacuole organization"/>
    <property type="evidence" value="ECO:0007669"/>
    <property type="project" value="TreeGrafter"/>
</dbReference>
<dbReference type="PROSITE" id="PS50236">
    <property type="entry name" value="CHCR"/>
    <property type="match status" value="1"/>
</dbReference>
<keyword evidence="2" id="KW-0479">Metal-binding</keyword>
<dbReference type="Pfam" id="PF23356">
    <property type="entry name" value="TPR_PEP5_VPS11"/>
    <property type="match status" value="1"/>
</dbReference>
<keyword evidence="4" id="KW-0862">Zinc</keyword>
<evidence type="ECO:0008006" key="9">
    <source>
        <dbReference type="Google" id="ProtNLM"/>
    </source>
</evidence>
<dbReference type="AlphaFoldDB" id="A0A835P7D7"/>
<reference evidence="7 8" key="1">
    <citation type="journal article" date="2020" name="Nat. Food">
        <title>A phased Vanilla planifolia genome enables genetic improvement of flavour and production.</title>
        <authorList>
            <person name="Hasing T."/>
            <person name="Tang H."/>
            <person name="Brym M."/>
            <person name="Khazi F."/>
            <person name="Huang T."/>
            <person name="Chambers A.H."/>
        </authorList>
    </citation>
    <scope>NUCLEOTIDE SEQUENCE [LARGE SCALE GENOMIC DNA]</scope>
    <source>
        <tissue evidence="7">Leaf</tissue>
    </source>
</reference>
<dbReference type="GO" id="GO:0008270">
    <property type="term" value="F:zinc ion binding"/>
    <property type="evidence" value="ECO:0007669"/>
    <property type="project" value="UniProtKB-KW"/>
</dbReference>
<dbReference type="SUPFAM" id="SSF50978">
    <property type="entry name" value="WD40 repeat-like"/>
    <property type="match status" value="1"/>
</dbReference>
<dbReference type="OrthoDB" id="26184at2759"/>
<dbReference type="Gene3D" id="1.25.40.10">
    <property type="entry name" value="Tetratricopeptide repeat domain"/>
    <property type="match status" value="1"/>
</dbReference>
<dbReference type="GO" id="GO:0006904">
    <property type="term" value="P:vesicle docking involved in exocytosis"/>
    <property type="evidence" value="ECO:0007669"/>
    <property type="project" value="TreeGrafter"/>
</dbReference>
<feature type="repeat" description="CHCR" evidence="6">
    <location>
        <begin position="392"/>
        <end position="543"/>
    </location>
</feature>
<keyword evidence="5" id="KW-0472">Membrane</keyword>
<comment type="subcellular location">
    <subcellularLocation>
        <location evidence="1">Endomembrane system</location>
        <topology evidence="1">Peripheral membrane protein</topology>
    </subcellularLocation>
</comment>
<evidence type="ECO:0000256" key="4">
    <source>
        <dbReference type="ARBA" id="ARBA00022833"/>
    </source>
</evidence>
<dbReference type="PANTHER" id="PTHR23323">
    <property type="entry name" value="VACUOLAR PROTEIN SORTING-ASSOCIATED PROTEIN"/>
    <property type="match status" value="1"/>
</dbReference>
<dbReference type="PANTHER" id="PTHR23323:SF24">
    <property type="entry name" value="VACUOLAR PROTEIN SORTING-ASSOCIATED PROTEIN 11 HOMOLOG"/>
    <property type="match status" value="1"/>
</dbReference>
<sequence>MYQWRKFEFFEEKSGGKTSIPAEVTGRINCCSGGRGRIIVGCDDGSVSLLDRGFKLIYGFQAHASSVLFLQQLKQRNFLVTVGEEEQTSSNLASICLKVFDLDKMQPEGSSTMGPVCLQILRIFTSQFPEARITSFLVLEEAPPILLISIGLDTGSIYCIKGDLTRERITRFKLQVDVTAESRDSSITGLGFRVEGQSLQLFAVTPTSVSLFSLHENPPRKQTLDQIGCNANAVTMSDRLDLVIGRPEAVYFYEVDGRGPCWAFDGEKKLLGWFRGYLVCINGDQRSTRNSFNIYDLKNRLIAHSVVVGEVSHMLYEWGYIILIMSDRKVLSIGEKDMESKLDMLFKKNLYNVAINLVHSQQADASATAEVLRKYGDHLYGKQDYNEAMSQYIQTIGHLEPSYVIQKFLDAQRIYNLTNYLEQLHERGLASKDHTTLLLNCYTKLKDVEKLNKFIKGEESVGEQRFDVETAIRVCRSAGYHEHAMYVAKRAERHEWYLKILLEDLGSYQEALQYISSLEPNQAGVTLKEYGKVLIEHMPTETISILMTLCTDASESKRKDLMAQTYPCCHRQWTLLTFLCIVHNH</sequence>
<dbReference type="Proteomes" id="UP000639772">
    <property type="component" value="Unassembled WGS sequence"/>
</dbReference>
<dbReference type="InterPro" id="IPR036322">
    <property type="entry name" value="WD40_repeat_dom_sf"/>
</dbReference>
<protein>
    <recommendedName>
        <fullName evidence="9">Vacuolar protein sorting-associated protein 11 homolog</fullName>
    </recommendedName>
</protein>
<keyword evidence="3" id="KW-0863">Zinc-finger</keyword>
<dbReference type="InterPro" id="IPR011990">
    <property type="entry name" value="TPR-like_helical_dom_sf"/>
</dbReference>
<evidence type="ECO:0000313" key="8">
    <source>
        <dbReference type="Proteomes" id="UP000639772"/>
    </source>
</evidence>
<dbReference type="EMBL" id="JADCNM010000473">
    <property type="protein sequence ID" value="KAG0447268.1"/>
    <property type="molecule type" value="Genomic_DNA"/>
</dbReference>
<dbReference type="GO" id="GO:0030897">
    <property type="term" value="C:HOPS complex"/>
    <property type="evidence" value="ECO:0007669"/>
    <property type="project" value="TreeGrafter"/>
</dbReference>
<evidence type="ECO:0000313" key="7">
    <source>
        <dbReference type="EMBL" id="KAG0447268.1"/>
    </source>
</evidence>
<dbReference type="SUPFAM" id="SSF48371">
    <property type="entry name" value="ARM repeat"/>
    <property type="match status" value="1"/>
</dbReference>
<dbReference type="InterPro" id="IPR016024">
    <property type="entry name" value="ARM-type_fold"/>
</dbReference>
<evidence type="ECO:0000256" key="3">
    <source>
        <dbReference type="ARBA" id="ARBA00022771"/>
    </source>
</evidence>
<dbReference type="GO" id="GO:0006886">
    <property type="term" value="P:intracellular protein transport"/>
    <property type="evidence" value="ECO:0007669"/>
    <property type="project" value="UniProtKB-UniRule"/>
</dbReference>
<dbReference type="Gene3D" id="2.130.10.10">
    <property type="entry name" value="YVTN repeat-like/Quinoprotein amine dehydrogenase"/>
    <property type="match status" value="1"/>
</dbReference>
<dbReference type="Pfam" id="PF23266">
    <property type="entry name" value="VPS11_N"/>
    <property type="match status" value="1"/>
</dbReference>
<comment type="caution">
    <text evidence="7">The sequence shown here is derived from an EMBL/GenBank/DDBJ whole genome shotgun (WGS) entry which is preliminary data.</text>
</comment>
<gene>
    <name evidence="7" type="ORF">HPP92_028387</name>
</gene>
<dbReference type="InterPro" id="IPR057308">
    <property type="entry name" value="CHCR_PEP5_VPS11"/>
</dbReference>
<dbReference type="GO" id="GO:0048284">
    <property type="term" value="P:organelle fusion"/>
    <property type="evidence" value="ECO:0007669"/>
    <property type="project" value="TreeGrafter"/>
</dbReference>
<name>A0A835P7D7_VANPL</name>
<accession>A0A835P7D7</accession>
<evidence type="ECO:0000256" key="2">
    <source>
        <dbReference type="ARBA" id="ARBA00022723"/>
    </source>
</evidence>
<evidence type="ECO:0000256" key="5">
    <source>
        <dbReference type="ARBA" id="ARBA00023136"/>
    </source>
</evidence>
<organism evidence="7 8">
    <name type="scientific">Vanilla planifolia</name>
    <name type="common">Vanilla</name>
    <dbReference type="NCBI Taxonomy" id="51239"/>
    <lineage>
        <taxon>Eukaryota</taxon>
        <taxon>Viridiplantae</taxon>
        <taxon>Streptophyta</taxon>
        <taxon>Embryophyta</taxon>
        <taxon>Tracheophyta</taxon>
        <taxon>Spermatophyta</taxon>
        <taxon>Magnoliopsida</taxon>
        <taxon>Liliopsida</taxon>
        <taxon>Asparagales</taxon>
        <taxon>Orchidaceae</taxon>
        <taxon>Vanilloideae</taxon>
        <taxon>Vanilleae</taxon>
        <taxon>Vanilla</taxon>
    </lineage>
</organism>
<dbReference type="GO" id="GO:0007032">
    <property type="term" value="P:endosome organization"/>
    <property type="evidence" value="ECO:0007669"/>
    <property type="project" value="TreeGrafter"/>
</dbReference>
<evidence type="ECO:0000256" key="6">
    <source>
        <dbReference type="PROSITE-ProRule" id="PRU01006"/>
    </source>
</evidence>
<proteinExistence type="predicted"/>